<dbReference type="PRINTS" id="PR00237">
    <property type="entry name" value="GPCRRHODOPSN"/>
</dbReference>
<accession>U3U7M9</accession>
<dbReference type="Pfam" id="PF00001">
    <property type="entry name" value="7tm_1"/>
    <property type="match status" value="1"/>
</dbReference>
<organism evidence="12">
    <name type="scientific">Nilaparvata lugens</name>
    <name type="common">Brown planthopper</name>
    <dbReference type="NCBI Taxonomy" id="108931"/>
    <lineage>
        <taxon>Eukaryota</taxon>
        <taxon>Metazoa</taxon>
        <taxon>Ecdysozoa</taxon>
        <taxon>Arthropoda</taxon>
        <taxon>Hexapoda</taxon>
        <taxon>Insecta</taxon>
        <taxon>Pterygota</taxon>
        <taxon>Neoptera</taxon>
        <taxon>Paraneoptera</taxon>
        <taxon>Hemiptera</taxon>
        <taxon>Auchenorrhyncha</taxon>
        <taxon>Fulgoroidea</taxon>
        <taxon>Delphacidae</taxon>
        <taxon>Delphacinae</taxon>
        <taxon>Nilaparvata</taxon>
    </lineage>
</organism>
<keyword evidence="3 9" id="KW-0812">Transmembrane</keyword>
<dbReference type="InterPro" id="IPR000276">
    <property type="entry name" value="GPCR_Rhodpsn"/>
</dbReference>
<evidence type="ECO:0000256" key="9">
    <source>
        <dbReference type="RuleBase" id="RU000688"/>
    </source>
</evidence>
<reference evidence="12" key="1">
    <citation type="journal article" date="2014" name="Peptides">
        <title>Transcriptome analysis of neuropeptides and G-protein coupled receptors (GPCRs) for neuropeptides in the brown planthopper Nilaparvata lugens.</title>
        <authorList>
            <person name="Tanaka Y."/>
            <person name="Suetsugu Y."/>
            <person name="Yamamoto K."/>
            <person name="Noda H."/>
            <person name="Shinoda T."/>
        </authorList>
    </citation>
    <scope>NUCLEOTIDE SEQUENCE</scope>
</reference>
<dbReference type="OrthoDB" id="10053194at2759"/>
<keyword evidence="5 9" id="KW-0297">G-protein coupled receptor</keyword>
<proteinExistence type="evidence at transcript level"/>
<comment type="subcellular location">
    <subcellularLocation>
        <location evidence="1">Membrane</location>
        <topology evidence="1">Multi-pass membrane protein</topology>
    </subcellularLocation>
</comment>
<protein>
    <submittedName>
        <fullName evidence="12">Neuropeptide GPCR A20</fullName>
    </submittedName>
</protein>
<evidence type="ECO:0000256" key="5">
    <source>
        <dbReference type="ARBA" id="ARBA00023040"/>
    </source>
</evidence>
<feature type="transmembrane region" description="Helical" evidence="10">
    <location>
        <begin position="194"/>
        <end position="216"/>
    </location>
</feature>
<dbReference type="CDD" id="cd15392">
    <property type="entry name" value="7tmA_PR4-like"/>
    <property type="match status" value="1"/>
</dbReference>
<evidence type="ECO:0000256" key="2">
    <source>
        <dbReference type="ARBA" id="ARBA00010663"/>
    </source>
</evidence>
<feature type="transmembrane region" description="Helical" evidence="10">
    <location>
        <begin position="64"/>
        <end position="94"/>
    </location>
</feature>
<dbReference type="PRINTS" id="PR01012">
    <property type="entry name" value="NRPEPTIDEYR"/>
</dbReference>
<dbReference type="AlphaFoldDB" id="U3U7M9"/>
<dbReference type="GO" id="GO:0004983">
    <property type="term" value="F:neuropeptide Y receptor activity"/>
    <property type="evidence" value="ECO:0007669"/>
    <property type="project" value="InterPro"/>
</dbReference>
<evidence type="ECO:0000256" key="4">
    <source>
        <dbReference type="ARBA" id="ARBA00022989"/>
    </source>
</evidence>
<dbReference type="GO" id="GO:0042923">
    <property type="term" value="F:neuropeptide binding"/>
    <property type="evidence" value="ECO:0007669"/>
    <property type="project" value="TreeGrafter"/>
</dbReference>
<feature type="transmembrane region" description="Helical" evidence="10">
    <location>
        <begin position="106"/>
        <end position="124"/>
    </location>
</feature>
<dbReference type="EMBL" id="AB817303">
    <property type="protein sequence ID" value="BAO01070.1"/>
    <property type="molecule type" value="mRNA"/>
</dbReference>
<dbReference type="SUPFAM" id="SSF81321">
    <property type="entry name" value="Family A G protein-coupled receptor-like"/>
    <property type="match status" value="1"/>
</dbReference>
<evidence type="ECO:0000256" key="6">
    <source>
        <dbReference type="ARBA" id="ARBA00023136"/>
    </source>
</evidence>
<dbReference type="InterPro" id="IPR000611">
    <property type="entry name" value="NPY_rcpt"/>
</dbReference>
<feature type="domain" description="G-protein coupled receptors family 1 profile" evidence="11">
    <location>
        <begin position="44"/>
        <end position="305"/>
    </location>
</feature>
<dbReference type="InterPro" id="IPR017452">
    <property type="entry name" value="GPCR_Rhodpsn_7TM"/>
</dbReference>
<gene>
    <name evidence="12" type="primary">nngr-a20</name>
</gene>
<dbReference type="GO" id="GO:0005886">
    <property type="term" value="C:plasma membrane"/>
    <property type="evidence" value="ECO:0007669"/>
    <property type="project" value="TreeGrafter"/>
</dbReference>
<keyword evidence="6 10" id="KW-0472">Membrane</keyword>
<feature type="transmembrane region" description="Helical" evidence="10">
    <location>
        <begin position="249"/>
        <end position="271"/>
    </location>
</feature>
<feature type="transmembrane region" description="Helical" evidence="10">
    <location>
        <begin position="145"/>
        <end position="168"/>
    </location>
</feature>
<comment type="similarity">
    <text evidence="2 9">Belongs to the G-protein coupled receptor 1 family.</text>
</comment>
<keyword evidence="4 10" id="KW-1133">Transmembrane helix</keyword>
<dbReference type="PANTHER" id="PTHR24235:SF29">
    <property type="entry name" value="GH23382P"/>
    <property type="match status" value="1"/>
</dbReference>
<dbReference type="PROSITE" id="PS00237">
    <property type="entry name" value="G_PROTEIN_RECEP_F1_1"/>
    <property type="match status" value="1"/>
</dbReference>
<evidence type="ECO:0000313" key="12">
    <source>
        <dbReference type="EMBL" id="BAO01070.1"/>
    </source>
</evidence>
<dbReference type="PANTHER" id="PTHR24235">
    <property type="entry name" value="NEUROPEPTIDE Y RECEPTOR"/>
    <property type="match status" value="1"/>
</dbReference>
<keyword evidence="12" id="KW-0527">Neuropeptide</keyword>
<dbReference type="FunFam" id="1.20.1070.10:FF:000291">
    <property type="entry name" value="Predicted protein"/>
    <property type="match status" value="1"/>
</dbReference>
<keyword evidence="7 9" id="KW-0675">Receptor</keyword>
<evidence type="ECO:0000256" key="8">
    <source>
        <dbReference type="ARBA" id="ARBA00023224"/>
    </source>
</evidence>
<name>U3U7M9_NILLU</name>
<dbReference type="GO" id="GO:0043005">
    <property type="term" value="C:neuron projection"/>
    <property type="evidence" value="ECO:0007669"/>
    <property type="project" value="TreeGrafter"/>
</dbReference>
<evidence type="ECO:0000259" key="11">
    <source>
        <dbReference type="PROSITE" id="PS50262"/>
    </source>
</evidence>
<dbReference type="Gene3D" id="1.20.1070.10">
    <property type="entry name" value="Rhodopsin 7-helix transmembrane proteins"/>
    <property type="match status" value="1"/>
</dbReference>
<evidence type="ECO:0000256" key="10">
    <source>
        <dbReference type="SAM" id="Phobius"/>
    </source>
</evidence>
<feature type="transmembrane region" description="Helical" evidence="10">
    <location>
        <begin position="31"/>
        <end position="52"/>
    </location>
</feature>
<dbReference type="PROSITE" id="PS50262">
    <property type="entry name" value="G_PROTEIN_RECEP_F1_2"/>
    <property type="match status" value="1"/>
</dbReference>
<feature type="transmembrane region" description="Helical" evidence="10">
    <location>
        <begin position="283"/>
        <end position="303"/>
    </location>
</feature>
<keyword evidence="8 9" id="KW-0807">Transducer</keyword>
<sequence length="357" mass="41192">MNYSEVVFNNETCDSTVQPTLSSMYFQSTVFVMYCGIFVAALLGNGLVCYVVSCSRRMHTVTNFFIVNLAVGDILMTLFCVPFSFVATLVLQYWPFGELLCHTVQFSQVTSVMVSAYTLLAISVDRYMAIMWPLRPRMSKHHAKITISVVWTIAIATAFPIFTVSHLAQPSPWHKSCHRFICTENWESKEYQNVYSFLLLTLQYVVPFSVLVFTYTRIAVVVWGKRIPGEAQNSRDARMARSKKKMIKMMVTVVVVFTVCWLPLNIFLLVWEQNPDLSNWELMPHFFFACHWLAMSHTCYNPIIYCWMNSRFRIGFCSALGRRWVPAASFGRANTSSTYLSVRRRTEHSLTCQEEQI</sequence>
<evidence type="ECO:0000256" key="7">
    <source>
        <dbReference type="ARBA" id="ARBA00023170"/>
    </source>
</evidence>
<evidence type="ECO:0000256" key="1">
    <source>
        <dbReference type="ARBA" id="ARBA00004141"/>
    </source>
</evidence>
<evidence type="ECO:0000256" key="3">
    <source>
        <dbReference type="ARBA" id="ARBA00022692"/>
    </source>
</evidence>